<keyword evidence="3" id="KW-1185">Reference proteome</keyword>
<dbReference type="Proteomes" id="UP000253729">
    <property type="component" value="Unassembled WGS sequence"/>
</dbReference>
<evidence type="ECO:0000256" key="1">
    <source>
        <dbReference type="SAM" id="Phobius"/>
    </source>
</evidence>
<keyword evidence="1" id="KW-0472">Membrane</keyword>
<reference evidence="2 3" key="1">
    <citation type="submission" date="2018-07" db="EMBL/GenBank/DDBJ databases">
        <title>The genomes of Aspergillus section Nigri reveals drivers in fungal speciation.</title>
        <authorList>
            <consortium name="DOE Joint Genome Institute"/>
            <person name="Vesth T.C."/>
            <person name="Nybo J."/>
            <person name="Theobald S."/>
            <person name="Brandl J."/>
            <person name="Frisvad J.C."/>
            <person name="Nielsen K.F."/>
            <person name="Lyhne E.K."/>
            <person name="Kogle M.E."/>
            <person name="Kuo A."/>
            <person name="Riley R."/>
            <person name="Clum A."/>
            <person name="Nolan M."/>
            <person name="Lipzen A."/>
            <person name="Salamov A."/>
            <person name="Henrissat B."/>
            <person name="Wiebenga A."/>
            <person name="De vries R.P."/>
            <person name="Grigoriev I.V."/>
            <person name="Mortensen U.H."/>
            <person name="Andersen M.R."/>
            <person name="Baker S.E."/>
        </authorList>
    </citation>
    <scope>NUCLEOTIDE SEQUENCE [LARGE SCALE GENOMIC DNA]</scope>
    <source>
        <strain evidence="2 3">CBS 139.54b</strain>
    </source>
</reference>
<feature type="transmembrane region" description="Helical" evidence="1">
    <location>
        <begin position="20"/>
        <end position="41"/>
    </location>
</feature>
<sequence length="59" mass="6359">MSNSKLAVGIFFRRGLPSLLCIELPCIFLVMLYSAASPALLCPRCSTSSIPRCPCVCAH</sequence>
<keyword evidence="1" id="KW-0812">Transmembrane</keyword>
<dbReference type="GeneID" id="38136289"/>
<protein>
    <submittedName>
        <fullName evidence="2">Uncharacterized protein</fullName>
    </submittedName>
</protein>
<dbReference type="RefSeq" id="XP_026621411.1">
    <property type="nucleotide sequence ID" value="XM_026767933.1"/>
</dbReference>
<evidence type="ECO:0000313" key="2">
    <source>
        <dbReference type="EMBL" id="RDH28389.1"/>
    </source>
</evidence>
<organism evidence="2 3">
    <name type="scientific">Aspergillus welwitschiae</name>
    <dbReference type="NCBI Taxonomy" id="1341132"/>
    <lineage>
        <taxon>Eukaryota</taxon>
        <taxon>Fungi</taxon>
        <taxon>Dikarya</taxon>
        <taxon>Ascomycota</taxon>
        <taxon>Pezizomycotina</taxon>
        <taxon>Eurotiomycetes</taxon>
        <taxon>Eurotiomycetidae</taxon>
        <taxon>Eurotiales</taxon>
        <taxon>Aspergillaceae</taxon>
        <taxon>Aspergillus</taxon>
        <taxon>Aspergillus subgen. Circumdati</taxon>
    </lineage>
</organism>
<gene>
    <name evidence="2" type="ORF">BDQ94DRAFT_152268</name>
</gene>
<accession>A0A3F3PNA4</accession>
<dbReference type="EMBL" id="KZ852077">
    <property type="protein sequence ID" value="RDH28389.1"/>
    <property type="molecule type" value="Genomic_DNA"/>
</dbReference>
<proteinExistence type="predicted"/>
<dbReference type="AlphaFoldDB" id="A0A3F3PNA4"/>
<name>A0A3F3PNA4_9EURO</name>
<evidence type="ECO:0000313" key="3">
    <source>
        <dbReference type="Proteomes" id="UP000253729"/>
    </source>
</evidence>
<keyword evidence="1" id="KW-1133">Transmembrane helix</keyword>